<dbReference type="InterPro" id="IPR008995">
    <property type="entry name" value="Mo/tungstate-bd_C_term_dom"/>
</dbReference>
<evidence type="ECO:0000256" key="1">
    <source>
        <dbReference type="ARBA" id="ARBA00022448"/>
    </source>
</evidence>
<dbReference type="Gene3D" id="3.40.50.300">
    <property type="entry name" value="P-loop containing nucleotide triphosphate hydrolases"/>
    <property type="match status" value="1"/>
</dbReference>
<protein>
    <recommendedName>
        <fullName evidence="11">ABC-type quaternary amine transporter</fullName>
        <ecNumber evidence="11">7.6.2.9</ecNumber>
    </recommendedName>
</protein>
<dbReference type="Pfam" id="PF00005">
    <property type="entry name" value="ABC_tran"/>
    <property type="match status" value="1"/>
</dbReference>
<keyword evidence="9" id="KW-0406">Ion transport</keyword>
<dbReference type="InterPro" id="IPR017871">
    <property type="entry name" value="ABC_transporter-like_CS"/>
</dbReference>
<dbReference type="GO" id="GO:0015418">
    <property type="term" value="F:ABC-type quaternary ammonium compound transporting activity"/>
    <property type="evidence" value="ECO:0007669"/>
    <property type="project" value="UniProtKB-EC"/>
</dbReference>
<gene>
    <name evidence="13" type="ORF">AVDCRST_MAG61-2106</name>
</gene>
<evidence type="ECO:0000256" key="4">
    <source>
        <dbReference type="ARBA" id="ARBA00022519"/>
    </source>
</evidence>
<dbReference type="InterPro" id="IPR013611">
    <property type="entry name" value="Transp-assoc_OB_typ2"/>
</dbReference>
<dbReference type="EC" id="7.6.2.9" evidence="11"/>
<keyword evidence="3" id="KW-0410">Iron transport</keyword>
<dbReference type="CDD" id="cd03259">
    <property type="entry name" value="ABC_Carb_Solutes_like"/>
    <property type="match status" value="1"/>
</dbReference>
<dbReference type="InterPro" id="IPR015853">
    <property type="entry name" value="ABC_transpr_FbpC"/>
</dbReference>
<dbReference type="FunFam" id="3.40.50.300:FF:000425">
    <property type="entry name" value="Probable ABC transporter, ATP-binding subunit"/>
    <property type="match status" value="1"/>
</dbReference>
<dbReference type="Pfam" id="PF08402">
    <property type="entry name" value="TOBE_2"/>
    <property type="match status" value="1"/>
</dbReference>
<evidence type="ECO:0000256" key="6">
    <source>
        <dbReference type="ARBA" id="ARBA00022840"/>
    </source>
</evidence>
<sequence length="345" mass="36446">MTLPALQVRGLRHAYGAVQVLHGVDLEVEAGGTLAVLGPSGCGKSTLLRLVAGFERPTGGTVEINGELVADAGQWVPAERRPMGYVAQEGSLFPHLSVRRNLEFGLDRASRRLPHVVAELLELVSLDRSLLDRYPHELSGGQQQRVALARTLARRPALVLFDEPFSALDADLRAATRAAVADALRATKVTTVLVTHDQSEALSFADTLAIMVGGRFTQVGSTTEIYERPVDLVTARLVGSAVAIPGTASGGAADTALGRVPLRTPLPASGPVQVMLRPEQITVTPDDTGEAVVTRSEYFGHDHLLELSFPSSGLQIQARVFGSASLSVGRRVRAGVADTALAFGG</sequence>
<keyword evidence="8" id="KW-0408">Iron</keyword>
<feature type="domain" description="ABC transporter" evidence="12">
    <location>
        <begin position="6"/>
        <end position="238"/>
    </location>
</feature>
<evidence type="ECO:0000256" key="5">
    <source>
        <dbReference type="ARBA" id="ARBA00022741"/>
    </source>
</evidence>
<dbReference type="GO" id="GO:0015408">
    <property type="term" value="F:ABC-type ferric iron transporter activity"/>
    <property type="evidence" value="ECO:0007669"/>
    <property type="project" value="InterPro"/>
</dbReference>
<dbReference type="SMART" id="SM00382">
    <property type="entry name" value="AAA"/>
    <property type="match status" value="1"/>
</dbReference>
<evidence type="ECO:0000256" key="10">
    <source>
        <dbReference type="ARBA" id="ARBA00023136"/>
    </source>
</evidence>
<keyword evidence="5" id="KW-0547">Nucleotide-binding</keyword>
<keyword evidence="7" id="KW-1278">Translocase</keyword>
<dbReference type="PANTHER" id="PTHR42781">
    <property type="entry name" value="SPERMIDINE/PUTRESCINE IMPORT ATP-BINDING PROTEIN POTA"/>
    <property type="match status" value="1"/>
</dbReference>
<dbReference type="GO" id="GO:0005524">
    <property type="term" value="F:ATP binding"/>
    <property type="evidence" value="ECO:0007669"/>
    <property type="project" value="UniProtKB-KW"/>
</dbReference>
<organism evidence="13">
    <name type="scientific">uncultured Friedmanniella sp</name>
    <dbReference type="NCBI Taxonomy" id="335381"/>
    <lineage>
        <taxon>Bacteria</taxon>
        <taxon>Bacillati</taxon>
        <taxon>Actinomycetota</taxon>
        <taxon>Actinomycetes</taxon>
        <taxon>Propionibacteriales</taxon>
        <taxon>Nocardioidaceae</taxon>
        <taxon>Friedmanniella</taxon>
        <taxon>environmental samples</taxon>
    </lineage>
</organism>
<evidence type="ECO:0000256" key="7">
    <source>
        <dbReference type="ARBA" id="ARBA00022967"/>
    </source>
</evidence>
<reference evidence="13" key="1">
    <citation type="submission" date="2020-02" db="EMBL/GenBank/DDBJ databases">
        <authorList>
            <person name="Meier V. D."/>
        </authorList>
    </citation>
    <scope>NUCLEOTIDE SEQUENCE</scope>
    <source>
        <strain evidence="13">AVDCRST_MAG61</strain>
    </source>
</reference>
<keyword evidence="2" id="KW-1003">Cell membrane</keyword>
<evidence type="ECO:0000259" key="12">
    <source>
        <dbReference type="PROSITE" id="PS50893"/>
    </source>
</evidence>
<dbReference type="SUPFAM" id="SSF52540">
    <property type="entry name" value="P-loop containing nucleoside triphosphate hydrolases"/>
    <property type="match status" value="1"/>
</dbReference>
<evidence type="ECO:0000313" key="13">
    <source>
        <dbReference type="EMBL" id="CAA9317613.1"/>
    </source>
</evidence>
<keyword evidence="6 13" id="KW-0067">ATP-binding</keyword>
<keyword evidence="1" id="KW-0813">Transport</keyword>
<keyword evidence="10" id="KW-0472">Membrane</keyword>
<keyword evidence="4" id="KW-0997">Cell inner membrane</keyword>
<dbReference type="PANTHER" id="PTHR42781:SF5">
    <property type="entry name" value="PUTRESCINE TRANSPORT ATP-BINDING PROTEIN POTG"/>
    <property type="match status" value="1"/>
</dbReference>
<dbReference type="PROSITE" id="PS50893">
    <property type="entry name" value="ABC_TRANSPORTER_2"/>
    <property type="match status" value="1"/>
</dbReference>
<dbReference type="GO" id="GO:0043190">
    <property type="term" value="C:ATP-binding cassette (ABC) transporter complex"/>
    <property type="evidence" value="ECO:0007669"/>
    <property type="project" value="InterPro"/>
</dbReference>
<accession>A0A6J4KZP5</accession>
<evidence type="ECO:0000256" key="8">
    <source>
        <dbReference type="ARBA" id="ARBA00023004"/>
    </source>
</evidence>
<dbReference type="GO" id="GO:0016887">
    <property type="term" value="F:ATP hydrolysis activity"/>
    <property type="evidence" value="ECO:0007669"/>
    <property type="project" value="InterPro"/>
</dbReference>
<dbReference type="InterPro" id="IPR050093">
    <property type="entry name" value="ABC_SmlMolc_Importer"/>
</dbReference>
<dbReference type="InterPro" id="IPR003439">
    <property type="entry name" value="ABC_transporter-like_ATP-bd"/>
</dbReference>
<dbReference type="InterPro" id="IPR003593">
    <property type="entry name" value="AAA+_ATPase"/>
</dbReference>
<evidence type="ECO:0000256" key="3">
    <source>
        <dbReference type="ARBA" id="ARBA00022496"/>
    </source>
</evidence>
<dbReference type="AlphaFoldDB" id="A0A6J4KZP5"/>
<evidence type="ECO:0000256" key="9">
    <source>
        <dbReference type="ARBA" id="ARBA00023065"/>
    </source>
</evidence>
<dbReference type="EMBL" id="CADCTT010000275">
    <property type="protein sequence ID" value="CAA9317613.1"/>
    <property type="molecule type" value="Genomic_DNA"/>
</dbReference>
<dbReference type="SUPFAM" id="SSF50331">
    <property type="entry name" value="MOP-like"/>
    <property type="match status" value="1"/>
</dbReference>
<evidence type="ECO:0000256" key="11">
    <source>
        <dbReference type="ARBA" id="ARBA00066388"/>
    </source>
</evidence>
<dbReference type="InterPro" id="IPR027417">
    <property type="entry name" value="P-loop_NTPase"/>
</dbReference>
<dbReference type="PROSITE" id="PS00211">
    <property type="entry name" value="ABC_TRANSPORTER_1"/>
    <property type="match status" value="1"/>
</dbReference>
<proteinExistence type="predicted"/>
<name>A0A6J4KZP5_9ACTN</name>
<evidence type="ECO:0000256" key="2">
    <source>
        <dbReference type="ARBA" id="ARBA00022475"/>
    </source>
</evidence>